<dbReference type="InterPro" id="IPR036770">
    <property type="entry name" value="Ankyrin_rpt-contain_sf"/>
</dbReference>
<evidence type="ECO:0000256" key="1">
    <source>
        <dbReference type="SAM" id="MobiDB-lite"/>
    </source>
</evidence>
<organism evidence="2 3">
    <name type="scientific">Trichogramma kaykai</name>
    <dbReference type="NCBI Taxonomy" id="54128"/>
    <lineage>
        <taxon>Eukaryota</taxon>
        <taxon>Metazoa</taxon>
        <taxon>Ecdysozoa</taxon>
        <taxon>Arthropoda</taxon>
        <taxon>Hexapoda</taxon>
        <taxon>Insecta</taxon>
        <taxon>Pterygota</taxon>
        <taxon>Neoptera</taxon>
        <taxon>Endopterygota</taxon>
        <taxon>Hymenoptera</taxon>
        <taxon>Apocrita</taxon>
        <taxon>Proctotrupomorpha</taxon>
        <taxon>Chalcidoidea</taxon>
        <taxon>Trichogrammatidae</taxon>
        <taxon>Trichogramma</taxon>
    </lineage>
</organism>
<evidence type="ECO:0000313" key="3">
    <source>
        <dbReference type="Proteomes" id="UP001627154"/>
    </source>
</evidence>
<dbReference type="Gene3D" id="1.25.40.20">
    <property type="entry name" value="Ankyrin repeat-containing domain"/>
    <property type="match status" value="1"/>
</dbReference>
<gene>
    <name evidence="2" type="ORF">TKK_009038</name>
</gene>
<reference evidence="2 3" key="1">
    <citation type="journal article" date="2024" name="bioRxiv">
        <title>A reference genome for Trichogramma kaykai: A tiny desert-dwelling parasitoid wasp with competing sex-ratio distorters.</title>
        <authorList>
            <person name="Culotta J."/>
            <person name="Lindsey A.R."/>
        </authorList>
    </citation>
    <scope>NUCLEOTIDE SEQUENCE [LARGE SCALE GENOMIC DNA]</scope>
    <source>
        <strain evidence="2 3">KSX58</strain>
    </source>
</reference>
<accession>A0ABD2WV95</accession>
<protein>
    <submittedName>
        <fullName evidence="2">Uncharacterized protein</fullName>
    </submittedName>
</protein>
<dbReference type="EMBL" id="JBJJXI010000067">
    <property type="protein sequence ID" value="KAL3396996.1"/>
    <property type="molecule type" value="Genomic_DNA"/>
</dbReference>
<dbReference type="Proteomes" id="UP001627154">
    <property type="component" value="Unassembled WGS sequence"/>
</dbReference>
<name>A0ABD2WV95_9HYME</name>
<dbReference type="AlphaFoldDB" id="A0ABD2WV95"/>
<dbReference type="SUPFAM" id="SSF48403">
    <property type="entry name" value="Ankyrin repeat"/>
    <property type="match status" value="1"/>
</dbReference>
<keyword evidence="3" id="KW-1185">Reference proteome</keyword>
<comment type="caution">
    <text evidence="2">The sequence shown here is derived from an EMBL/GenBank/DDBJ whole genome shotgun (WGS) entry which is preliminary data.</text>
</comment>
<sequence>MYLYFRLVTSEPRCSTRPALPVRVRLARELPRSEKTGRQDRRDAVLKDGADLESVDRHGDTPLQTAVAGCDADLVRCLLRTRARDSTL</sequence>
<proteinExistence type="predicted"/>
<evidence type="ECO:0000313" key="2">
    <source>
        <dbReference type="EMBL" id="KAL3396996.1"/>
    </source>
</evidence>
<feature type="region of interest" description="Disordered" evidence="1">
    <location>
        <begin position="31"/>
        <end position="58"/>
    </location>
</feature>